<dbReference type="InterPro" id="IPR013011">
    <property type="entry name" value="PTS_EIIB_2"/>
</dbReference>
<reference evidence="7" key="1">
    <citation type="journal article" date="2019" name="Int. J. Syst. Evol. Microbiol.">
        <title>The Global Catalogue of Microorganisms (GCM) 10K type strain sequencing project: providing services to taxonomists for standard genome sequencing and annotation.</title>
        <authorList>
            <consortium name="The Broad Institute Genomics Platform"/>
            <consortium name="The Broad Institute Genome Sequencing Center for Infectious Disease"/>
            <person name="Wu L."/>
            <person name="Ma J."/>
        </authorList>
    </citation>
    <scope>NUCLEOTIDE SEQUENCE [LARGE SCALE GENOMIC DNA]</scope>
    <source>
        <strain evidence="7">CCUG 67170</strain>
    </source>
</reference>
<evidence type="ECO:0000256" key="3">
    <source>
        <dbReference type="ARBA" id="ARBA00023163"/>
    </source>
</evidence>
<dbReference type="Gene3D" id="1.10.10.10">
    <property type="entry name" value="Winged helix-like DNA-binding domain superfamily/Winged helix DNA-binding domain"/>
    <property type="match status" value="1"/>
</dbReference>
<dbReference type="PANTHER" id="PTHR30185:SF18">
    <property type="entry name" value="TRANSCRIPTIONAL REGULATOR MTLR"/>
    <property type="match status" value="1"/>
</dbReference>
<dbReference type="InterPro" id="IPR011608">
    <property type="entry name" value="PRD"/>
</dbReference>
<feature type="domain" description="PRD" evidence="5">
    <location>
        <begin position="197"/>
        <end position="306"/>
    </location>
</feature>
<evidence type="ECO:0000313" key="7">
    <source>
        <dbReference type="Proteomes" id="UP001595807"/>
    </source>
</evidence>
<protein>
    <submittedName>
        <fullName evidence="6">BglG family transcription antiterminator</fullName>
    </submittedName>
</protein>
<dbReference type="PANTHER" id="PTHR30185">
    <property type="entry name" value="CRYPTIC BETA-GLUCOSIDE BGL OPERON ANTITERMINATOR"/>
    <property type="match status" value="1"/>
</dbReference>
<keyword evidence="7" id="KW-1185">Reference proteome</keyword>
<keyword evidence="1" id="KW-0677">Repeat</keyword>
<gene>
    <name evidence="6" type="ORF">ACFORF_05990</name>
</gene>
<evidence type="ECO:0000256" key="2">
    <source>
        <dbReference type="ARBA" id="ARBA00023015"/>
    </source>
</evidence>
<dbReference type="InterPro" id="IPR036634">
    <property type="entry name" value="PRD_sf"/>
</dbReference>
<dbReference type="PROSITE" id="PS51099">
    <property type="entry name" value="PTS_EIIB_TYPE_2"/>
    <property type="match status" value="1"/>
</dbReference>
<dbReference type="CDD" id="cd05568">
    <property type="entry name" value="PTS_IIB_bgl_like"/>
    <property type="match status" value="1"/>
</dbReference>
<accession>A0ABV8CWS3</accession>
<dbReference type="RefSeq" id="WP_380426375.1">
    <property type="nucleotide sequence ID" value="NZ_JBHRZV010000045.1"/>
</dbReference>
<name>A0ABV8CWS3_9STRE</name>
<dbReference type="Pfam" id="PF00874">
    <property type="entry name" value="PRD"/>
    <property type="match status" value="2"/>
</dbReference>
<evidence type="ECO:0000256" key="1">
    <source>
        <dbReference type="ARBA" id="ARBA00022737"/>
    </source>
</evidence>
<evidence type="ECO:0000259" key="5">
    <source>
        <dbReference type="PROSITE" id="PS51372"/>
    </source>
</evidence>
<evidence type="ECO:0000313" key="6">
    <source>
        <dbReference type="EMBL" id="MFC3928120.1"/>
    </source>
</evidence>
<dbReference type="Gene3D" id="1.10.1790.10">
    <property type="entry name" value="PRD domain"/>
    <property type="match status" value="1"/>
</dbReference>
<proteinExistence type="predicted"/>
<comment type="caution">
    <text evidence="6">The sequence shown here is derived from an EMBL/GenBank/DDBJ whole genome shotgun (WGS) entry which is preliminary data.</text>
</comment>
<dbReference type="SUPFAM" id="SSF63520">
    <property type="entry name" value="PTS-regulatory domain, PRD"/>
    <property type="match status" value="1"/>
</dbReference>
<feature type="domain" description="PRD" evidence="5">
    <location>
        <begin position="310"/>
        <end position="417"/>
    </location>
</feature>
<keyword evidence="3" id="KW-0804">Transcription</keyword>
<keyword evidence="2" id="KW-0805">Transcription regulation</keyword>
<dbReference type="Proteomes" id="UP001595807">
    <property type="component" value="Unassembled WGS sequence"/>
</dbReference>
<organism evidence="6 7">
    <name type="scientific">Streptococcus caprae</name>
    <dbReference type="NCBI Taxonomy" id="1640501"/>
    <lineage>
        <taxon>Bacteria</taxon>
        <taxon>Bacillati</taxon>
        <taxon>Bacillota</taxon>
        <taxon>Bacilli</taxon>
        <taxon>Lactobacillales</taxon>
        <taxon>Streptococcaceae</taxon>
        <taxon>Streptococcus</taxon>
    </lineage>
</organism>
<dbReference type="EMBL" id="JBHRZV010000045">
    <property type="protein sequence ID" value="MFC3928120.1"/>
    <property type="molecule type" value="Genomic_DNA"/>
</dbReference>
<dbReference type="InterPro" id="IPR036388">
    <property type="entry name" value="WH-like_DNA-bd_sf"/>
</dbReference>
<evidence type="ECO:0000259" key="4">
    <source>
        <dbReference type="PROSITE" id="PS51099"/>
    </source>
</evidence>
<dbReference type="InterPro" id="IPR050661">
    <property type="entry name" value="BglG_antiterminators"/>
</dbReference>
<dbReference type="PROSITE" id="PS51372">
    <property type="entry name" value="PRD_2"/>
    <property type="match status" value="2"/>
</dbReference>
<sequence length="554" mass="64437">MFVLDKKSYDLLIYLMGLENPETIMEISKTLNQSRRKIYYHLDKINDVLPADVDKIISYPRVGIVLSSAQKSACQELLAQLDDYSYVMSVEERIQLTLTYIAISKERVTLEKLMKLNDVSRNTVLNDLNDIRSKLSEEEYDIQLQVTKVSGYYFVCHPLSKIQFLYRLLYRIYTEGNKNFVDIIRDRLIDLTGLKQYFSDEVNNYIHQSLTCAQETLGKTLNPQDSLFMVQILPYLLLSYRSIELTEEERQAVNRDFSLTWKRKEYALASKIAQGLEQRFELQLDKIEISLVAMLLLSFRKDRDSHLESQDYAEMKTVLNRFLMALSEQYHLNFKHYDDLLNQLLRHCKALLYRKTYGIVSVNPLTQQIKTRYSDLFQMTQGCASLLEESWLIRLNDDDIAYLVIHLGGELVKDVSQLQENKSVIIVCDEGIGIQKLLLSQCESILNHCLIQAVFTSEQFYSVADIVVADIVISTSDALETSLPVMVVQPILTELDRMKLSRIFNHRENEEFVSISQKLENCLQPYVPDVDERRVLKAQISHILEQEMMQSNKL</sequence>
<feature type="domain" description="PTS EIIB type-2" evidence="4">
    <location>
        <begin position="422"/>
        <end position="512"/>
    </location>
</feature>